<comment type="caution">
    <text evidence="1">The sequence shown here is derived from an EMBL/GenBank/DDBJ whole genome shotgun (WGS) entry which is preliminary data.</text>
</comment>
<evidence type="ECO:0000313" key="1">
    <source>
        <dbReference type="EMBL" id="KAJ8892446.1"/>
    </source>
</evidence>
<sequence length="195" mass="22256">MGGTNKGFIGRMNAECEASNVPKPQTLQCILHQDALCGKSVDMSCVMNPPINCKEVESLSPDLPYYTAVRWLSCGKILNNSNRFSHLDAHFKAIRIFRNPLSCEIEDVQPSLQLKLTDLQANDIMKGKFKEGSLVQFYNFLPEENYQKIKDFAHSFLSILGITYRCEQTFSLLKFTKLKYRGNLSDQHLRDILLI</sequence>
<evidence type="ECO:0008006" key="3">
    <source>
        <dbReference type="Google" id="ProtNLM"/>
    </source>
</evidence>
<organism evidence="1 2">
    <name type="scientific">Dryococelus australis</name>
    <dbReference type="NCBI Taxonomy" id="614101"/>
    <lineage>
        <taxon>Eukaryota</taxon>
        <taxon>Metazoa</taxon>
        <taxon>Ecdysozoa</taxon>
        <taxon>Arthropoda</taxon>
        <taxon>Hexapoda</taxon>
        <taxon>Insecta</taxon>
        <taxon>Pterygota</taxon>
        <taxon>Neoptera</taxon>
        <taxon>Polyneoptera</taxon>
        <taxon>Phasmatodea</taxon>
        <taxon>Verophasmatodea</taxon>
        <taxon>Anareolatae</taxon>
        <taxon>Phasmatidae</taxon>
        <taxon>Eurycanthinae</taxon>
        <taxon>Dryococelus</taxon>
    </lineage>
</organism>
<reference evidence="1 2" key="1">
    <citation type="submission" date="2023-02" db="EMBL/GenBank/DDBJ databases">
        <title>LHISI_Scaffold_Assembly.</title>
        <authorList>
            <person name="Stuart O.P."/>
            <person name="Cleave R."/>
            <person name="Magrath M.J.L."/>
            <person name="Mikheyev A.S."/>
        </authorList>
    </citation>
    <scope>NUCLEOTIDE SEQUENCE [LARGE SCALE GENOMIC DNA]</scope>
    <source>
        <strain evidence="1">Daus_M_001</strain>
        <tissue evidence="1">Leg muscle</tissue>
    </source>
</reference>
<gene>
    <name evidence="1" type="ORF">PR048_005026</name>
</gene>
<dbReference type="PANTHER" id="PTHR45913">
    <property type="entry name" value="EPM2A-INTERACTING PROTEIN 1"/>
    <property type="match status" value="1"/>
</dbReference>
<dbReference type="Proteomes" id="UP001159363">
    <property type="component" value="Chromosome 2"/>
</dbReference>
<accession>A0ABQ9I7Y3</accession>
<evidence type="ECO:0000313" key="2">
    <source>
        <dbReference type="Proteomes" id="UP001159363"/>
    </source>
</evidence>
<protein>
    <recommendedName>
        <fullName evidence="3">General transcription factor II-I repeat domain-containing protein 2</fullName>
    </recommendedName>
</protein>
<keyword evidence="2" id="KW-1185">Reference proteome</keyword>
<dbReference type="EMBL" id="JARBHB010000002">
    <property type="protein sequence ID" value="KAJ8892446.1"/>
    <property type="molecule type" value="Genomic_DNA"/>
</dbReference>
<name>A0ABQ9I7Y3_9NEOP</name>
<dbReference type="PANTHER" id="PTHR45913:SF21">
    <property type="entry name" value="DUF4371 DOMAIN-CONTAINING PROTEIN"/>
    <property type="match status" value="1"/>
</dbReference>
<proteinExistence type="predicted"/>